<dbReference type="RefSeq" id="WP_150934350.1">
    <property type="nucleotide sequence ID" value="NZ_VYTZ01000005.1"/>
</dbReference>
<feature type="binding site" evidence="6">
    <location>
        <position position="422"/>
    </location>
    <ligand>
        <name>Ni(2+)</name>
        <dbReference type="ChEBI" id="CHEBI:49786"/>
    </ligand>
</feature>
<keyword evidence="6" id="KW-0460">Magnesium</keyword>
<comment type="caution">
    <text evidence="7">The sequence shown here is derived from an EMBL/GenBank/DDBJ whole genome shotgun (WGS) entry which is preliminary data.</text>
</comment>
<evidence type="ECO:0000313" key="7">
    <source>
        <dbReference type="EMBL" id="KAA9378445.1"/>
    </source>
</evidence>
<comment type="cofactor">
    <cofactor evidence="6">
        <name>Fe cation</name>
        <dbReference type="ChEBI" id="CHEBI:24875"/>
    </cofactor>
</comment>
<comment type="similarity">
    <text evidence="2">Belongs to the [NiFe]/[NiFeSe] hydrogenase large subunit family.</text>
</comment>
<dbReference type="InterPro" id="IPR029014">
    <property type="entry name" value="NiFe-Hase_large"/>
</dbReference>
<protein>
    <submittedName>
        <fullName evidence="7">Ni/Fe hydrogenase subunit alpha</fullName>
    </submittedName>
</protein>
<evidence type="ECO:0000256" key="2">
    <source>
        <dbReference type="ARBA" id="ARBA00009292"/>
    </source>
</evidence>
<evidence type="ECO:0000313" key="8">
    <source>
        <dbReference type="Proteomes" id="UP000327011"/>
    </source>
</evidence>
<keyword evidence="8" id="KW-1185">Reference proteome</keyword>
<feature type="binding site" evidence="6">
    <location>
        <position position="428"/>
    </location>
    <ligand>
        <name>Mg(2+)</name>
        <dbReference type="ChEBI" id="CHEBI:18420"/>
    </ligand>
</feature>
<keyword evidence="4 6" id="KW-0479">Metal-binding</keyword>
<sequence length="437" mass="47522">MTHKTVRIGGLTRVEGEGGLVVHARDGRITGLELRIYEPPRFFEALLRGRGHTEPPDITARICGICPVAYQMSACQAIEAACGAEVTGPLRDLRLLLYYGEWIESHALHVYLLHAPDFLGYDSGIALAADRRDLVERGLALKKAGNELIAVIGGRPIHPVNVRVGGFYRVPARAELAPVAERLRRARDDALATVAWVAGFDFPDVEHDYRFLALSHPEEYAILSGGVATGDGRGTPEGFAVEDWPEHVIEEQVPHSTALHARLDGESGYLVGALARYALNAARLSPLAREAAAAAGLGPVCRNPFRAIVVRAVEIVHACDEALRILDGYTEPDRPSVPVEPRPGVGHGASEAPRGTLYHRYRLDEDGLVAEADIVPPTAQNQARIEEDLRDLLAPRLAPGLDPPETELAALCERAIRNHDPCISCSAHFLDFRLDRG</sequence>
<dbReference type="PANTHER" id="PTHR43600:SF2">
    <property type="entry name" value="F420-NON-REDUCING HYDROGENASE VHU SUBUNIT A"/>
    <property type="match status" value="1"/>
</dbReference>
<keyword evidence="6" id="KW-0408">Iron</keyword>
<proteinExistence type="inferred from homology"/>
<dbReference type="PANTHER" id="PTHR43600">
    <property type="entry name" value="COENZYME F420 HYDROGENASE, SUBUNIT ALPHA"/>
    <property type="match status" value="1"/>
</dbReference>
<keyword evidence="3 6" id="KW-0533">Nickel</keyword>
<dbReference type="EMBL" id="VYTZ01000005">
    <property type="protein sequence ID" value="KAA9378445.1"/>
    <property type="molecule type" value="Genomic_DNA"/>
</dbReference>
<evidence type="ECO:0000256" key="3">
    <source>
        <dbReference type="ARBA" id="ARBA00022596"/>
    </source>
</evidence>
<feature type="binding site" evidence="6">
    <location>
        <position position="425"/>
    </location>
    <ligand>
        <name>Fe cation</name>
        <dbReference type="ChEBI" id="CHEBI:24875"/>
    </ligand>
</feature>
<keyword evidence="5" id="KW-0560">Oxidoreductase</keyword>
<comment type="cofactor">
    <cofactor evidence="1 6">
        <name>Ni(2+)</name>
        <dbReference type="ChEBI" id="CHEBI:49786"/>
    </cofactor>
</comment>
<evidence type="ECO:0000256" key="4">
    <source>
        <dbReference type="ARBA" id="ARBA00022723"/>
    </source>
</evidence>
<feature type="binding site" evidence="6">
    <location>
        <position position="66"/>
    </location>
    <ligand>
        <name>Fe cation</name>
        <dbReference type="ChEBI" id="CHEBI:24875"/>
    </ligand>
</feature>
<feature type="binding site" evidence="6">
    <location>
        <position position="44"/>
    </location>
    <ligand>
        <name>Mg(2+)</name>
        <dbReference type="ChEBI" id="CHEBI:18420"/>
    </ligand>
</feature>
<dbReference type="GO" id="GO:0016151">
    <property type="term" value="F:nickel cation binding"/>
    <property type="evidence" value="ECO:0007669"/>
    <property type="project" value="InterPro"/>
</dbReference>
<dbReference type="SUPFAM" id="SSF56762">
    <property type="entry name" value="HydB/Nqo4-like"/>
    <property type="match status" value="1"/>
</dbReference>
<dbReference type="Proteomes" id="UP000327011">
    <property type="component" value="Unassembled WGS sequence"/>
</dbReference>
<accession>A0A5J5K4S5</accession>
<feature type="binding site" evidence="6">
    <location>
        <position position="66"/>
    </location>
    <ligand>
        <name>Ni(2+)</name>
        <dbReference type="ChEBI" id="CHEBI:49786"/>
    </ligand>
</feature>
<evidence type="ECO:0000256" key="6">
    <source>
        <dbReference type="PIRSR" id="PIRSR601501-1"/>
    </source>
</evidence>
<dbReference type="Pfam" id="PF00374">
    <property type="entry name" value="NiFeSe_Hases"/>
    <property type="match status" value="1"/>
</dbReference>
<dbReference type="InterPro" id="IPR001501">
    <property type="entry name" value="Ni-dep_hyd_lsu"/>
</dbReference>
<dbReference type="Gene3D" id="1.10.645.10">
    <property type="entry name" value="Cytochrome-c3 Hydrogenase, chain B"/>
    <property type="match status" value="1"/>
</dbReference>
<evidence type="ECO:0000256" key="5">
    <source>
        <dbReference type="ARBA" id="ARBA00023002"/>
    </source>
</evidence>
<dbReference type="AlphaFoldDB" id="A0A5J5K4S5"/>
<feature type="binding site" evidence="6">
    <location>
        <position position="374"/>
    </location>
    <ligand>
        <name>Mg(2+)</name>
        <dbReference type="ChEBI" id="CHEBI:18420"/>
    </ligand>
</feature>
<feature type="binding site" evidence="6">
    <location>
        <position position="63"/>
    </location>
    <ligand>
        <name>Ni(2+)</name>
        <dbReference type="ChEBI" id="CHEBI:49786"/>
    </ligand>
</feature>
<reference evidence="7 8" key="1">
    <citation type="submission" date="2019-09" db="EMBL/GenBank/DDBJ databases">
        <title>Screening of Novel Bioactive Compounds from Soil-Associated.</title>
        <authorList>
            <person name="Gong X."/>
        </authorList>
    </citation>
    <scope>NUCLEOTIDE SEQUENCE [LARGE SCALE GENOMIC DNA]</scope>
    <source>
        <strain evidence="7 8">Gxj-6</strain>
    </source>
</reference>
<gene>
    <name evidence="7" type="ORF">F5972_16485</name>
</gene>
<name>A0A5J5K4S5_9ACTN</name>
<organism evidence="7 8">
    <name type="scientific">Microbispora cellulosiformans</name>
    <dbReference type="NCBI Taxonomy" id="2614688"/>
    <lineage>
        <taxon>Bacteria</taxon>
        <taxon>Bacillati</taxon>
        <taxon>Actinomycetota</taxon>
        <taxon>Actinomycetes</taxon>
        <taxon>Streptosporangiales</taxon>
        <taxon>Streptosporangiaceae</taxon>
        <taxon>Microbispora</taxon>
    </lineage>
</organism>
<dbReference type="GO" id="GO:0016491">
    <property type="term" value="F:oxidoreductase activity"/>
    <property type="evidence" value="ECO:0007669"/>
    <property type="project" value="UniProtKB-KW"/>
</dbReference>
<evidence type="ECO:0000256" key="1">
    <source>
        <dbReference type="ARBA" id="ARBA00001967"/>
    </source>
</evidence>